<dbReference type="SUPFAM" id="SSF53098">
    <property type="entry name" value="Ribonuclease H-like"/>
    <property type="match status" value="1"/>
</dbReference>
<organism evidence="17 18">
    <name type="scientific">Austropuccinia psidii MF-1</name>
    <dbReference type="NCBI Taxonomy" id="1389203"/>
    <lineage>
        <taxon>Eukaryota</taxon>
        <taxon>Fungi</taxon>
        <taxon>Dikarya</taxon>
        <taxon>Basidiomycota</taxon>
        <taxon>Pucciniomycotina</taxon>
        <taxon>Pucciniomycetes</taxon>
        <taxon>Pucciniales</taxon>
        <taxon>Sphaerophragmiaceae</taxon>
        <taxon>Austropuccinia</taxon>
    </lineage>
</organism>
<keyword evidence="18" id="KW-1185">Reference proteome</keyword>
<dbReference type="GO" id="GO:0006310">
    <property type="term" value="P:DNA recombination"/>
    <property type="evidence" value="ECO:0007669"/>
    <property type="project" value="UniProtKB-KW"/>
</dbReference>
<dbReference type="PANTHER" id="PTHR42648">
    <property type="entry name" value="TRANSPOSASE, PUTATIVE-RELATED"/>
    <property type="match status" value="1"/>
</dbReference>
<keyword evidence="10" id="KW-0695">RNA-directed DNA polymerase</keyword>
<dbReference type="GO" id="GO:0016787">
    <property type="term" value="F:hydrolase activity"/>
    <property type="evidence" value="ECO:0007669"/>
    <property type="project" value="UniProtKB-KW"/>
</dbReference>
<evidence type="ECO:0000256" key="13">
    <source>
        <dbReference type="ARBA" id="ARBA00048173"/>
    </source>
</evidence>
<evidence type="ECO:0000256" key="2">
    <source>
        <dbReference type="ARBA" id="ARBA00022695"/>
    </source>
</evidence>
<dbReference type="GO" id="GO:0003964">
    <property type="term" value="F:RNA-directed DNA polymerase activity"/>
    <property type="evidence" value="ECO:0007669"/>
    <property type="project" value="UniProtKB-KW"/>
</dbReference>
<keyword evidence="12" id="KW-0233">DNA recombination</keyword>
<feature type="domain" description="Integrase catalytic" evidence="16">
    <location>
        <begin position="155"/>
        <end position="319"/>
    </location>
</feature>
<dbReference type="InterPro" id="IPR039537">
    <property type="entry name" value="Retrotran_Ty1/copia-like"/>
</dbReference>
<dbReference type="EMBL" id="AVOT02013127">
    <property type="protein sequence ID" value="MBW0495495.1"/>
    <property type="molecule type" value="Genomic_DNA"/>
</dbReference>
<keyword evidence="11" id="KW-0239">DNA-directed DNA polymerase</keyword>
<dbReference type="InterPro" id="IPR001584">
    <property type="entry name" value="Integrase_cat-core"/>
</dbReference>
<sequence length="465" mass="52305">MFNDKSLFTSLELCPPFVISTDDPASNLCSEGKGSVSLSISGKLLSSKNCLYIPRISHSLIGMIQLLEESITIKKLTKERFKIIINRETTLYGQIINGLMLVTHDAPKTLMSVGDVWHLSNQVSRTLGLPPLSNTCKTCILGKLVLLPFLSSFEKVNQPLECMHIDLVGPITPESNSGFLYFLTIVDQFTSFKLVRFLKKKTFKEFVEWKTFSENFHSLKIKNHVSDKGGEFENKSFSTLAPPCSFVHLLAPTSTPEHNGFAECANRTILDKARCLLLTSSLPRSYLAEAVNTASFLSNIAPTPSRDNLSPYSMWSSKPSCIKRLKTFGCKAFIFVHKNKREWKLSPRSKEGILLGFVNDNSVYRILCLRDKVVVITRHALFAEDKFPSLDDKPNVPTCSRWVEFSQEDDETFFDCEEIEPEDVNVVNFSDQINETSPPEGQPEFHEGLSSGYPDTHQRIKVIGP</sequence>
<dbReference type="GO" id="GO:0005634">
    <property type="term" value="C:nucleus"/>
    <property type="evidence" value="ECO:0007669"/>
    <property type="project" value="UniProtKB-ARBA"/>
</dbReference>
<evidence type="ECO:0000256" key="3">
    <source>
        <dbReference type="ARBA" id="ARBA00022722"/>
    </source>
</evidence>
<dbReference type="Pfam" id="PF25597">
    <property type="entry name" value="SH3_retrovirus"/>
    <property type="match status" value="1"/>
</dbReference>
<gene>
    <name evidence="17" type="ORF">O181_035210</name>
</gene>
<dbReference type="GO" id="GO:0015074">
    <property type="term" value="P:DNA integration"/>
    <property type="evidence" value="ECO:0007669"/>
    <property type="project" value="UniProtKB-KW"/>
</dbReference>
<keyword evidence="8" id="KW-0694">RNA-binding</keyword>
<keyword evidence="7" id="KW-0460">Magnesium</keyword>
<dbReference type="GO" id="GO:0032196">
    <property type="term" value="P:transposition"/>
    <property type="evidence" value="ECO:0007669"/>
    <property type="project" value="UniProtKB-KW"/>
</dbReference>
<dbReference type="OrthoDB" id="6435841at2759"/>
<evidence type="ECO:0000256" key="4">
    <source>
        <dbReference type="ARBA" id="ARBA00022723"/>
    </source>
</evidence>
<evidence type="ECO:0000256" key="8">
    <source>
        <dbReference type="ARBA" id="ARBA00022884"/>
    </source>
</evidence>
<dbReference type="GO" id="GO:0003887">
    <property type="term" value="F:DNA-directed DNA polymerase activity"/>
    <property type="evidence" value="ECO:0007669"/>
    <property type="project" value="UniProtKB-KW"/>
</dbReference>
<dbReference type="GO" id="GO:0004519">
    <property type="term" value="F:endonuclease activity"/>
    <property type="evidence" value="ECO:0007669"/>
    <property type="project" value="UniProtKB-KW"/>
</dbReference>
<evidence type="ECO:0000313" key="18">
    <source>
        <dbReference type="Proteomes" id="UP000765509"/>
    </source>
</evidence>
<feature type="region of interest" description="Disordered" evidence="15">
    <location>
        <begin position="434"/>
        <end position="455"/>
    </location>
</feature>
<evidence type="ECO:0000313" key="17">
    <source>
        <dbReference type="EMBL" id="MBW0495495.1"/>
    </source>
</evidence>
<keyword evidence="5" id="KW-0255">Endonuclease</keyword>
<evidence type="ECO:0000256" key="12">
    <source>
        <dbReference type="ARBA" id="ARBA00023172"/>
    </source>
</evidence>
<dbReference type="PROSITE" id="PS50994">
    <property type="entry name" value="INTEGRASE"/>
    <property type="match status" value="1"/>
</dbReference>
<comment type="catalytic activity">
    <reaction evidence="14">
        <text>DNA(n) + a 2'-deoxyribonucleoside 5'-triphosphate = DNA(n+1) + diphosphate</text>
        <dbReference type="Rhea" id="RHEA:22508"/>
        <dbReference type="Rhea" id="RHEA-COMP:17339"/>
        <dbReference type="Rhea" id="RHEA-COMP:17340"/>
        <dbReference type="ChEBI" id="CHEBI:33019"/>
        <dbReference type="ChEBI" id="CHEBI:61560"/>
        <dbReference type="ChEBI" id="CHEBI:173112"/>
        <dbReference type="EC" id="2.7.7.7"/>
    </reaction>
</comment>
<evidence type="ECO:0000256" key="15">
    <source>
        <dbReference type="SAM" id="MobiDB-lite"/>
    </source>
</evidence>
<reference evidence="17" key="1">
    <citation type="submission" date="2021-03" db="EMBL/GenBank/DDBJ databases">
        <title>Draft genome sequence of rust myrtle Austropuccinia psidii MF-1, a brazilian biotype.</title>
        <authorList>
            <person name="Quecine M.C."/>
            <person name="Pachon D.M.R."/>
            <person name="Bonatelli M.L."/>
            <person name="Correr F.H."/>
            <person name="Franceschini L.M."/>
            <person name="Leite T.F."/>
            <person name="Margarido G.R.A."/>
            <person name="Almeida C.A."/>
            <person name="Ferrarezi J.A."/>
            <person name="Labate C.A."/>
        </authorList>
    </citation>
    <scope>NUCLEOTIDE SEQUENCE</scope>
    <source>
        <strain evidence="17">MF-1</strain>
    </source>
</reference>
<evidence type="ECO:0000256" key="7">
    <source>
        <dbReference type="ARBA" id="ARBA00022842"/>
    </source>
</evidence>
<dbReference type="GO" id="GO:0003723">
    <property type="term" value="F:RNA binding"/>
    <property type="evidence" value="ECO:0007669"/>
    <property type="project" value="UniProtKB-KW"/>
</dbReference>
<evidence type="ECO:0000256" key="5">
    <source>
        <dbReference type="ARBA" id="ARBA00022759"/>
    </source>
</evidence>
<dbReference type="Proteomes" id="UP000765509">
    <property type="component" value="Unassembled WGS sequence"/>
</dbReference>
<evidence type="ECO:0000256" key="9">
    <source>
        <dbReference type="ARBA" id="ARBA00022908"/>
    </source>
</evidence>
<dbReference type="PANTHER" id="PTHR42648:SF11">
    <property type="entry name" value="TRANSPOSON TY4-P GAG-POL POLYPROTEIN"/>
    <property type="match status" value="1"/>
</dbReference>
<dbReference type="Gene3D" id="3.30.420.10">
    <property type="entry name" value="Ribonuclease H-like superfamily/Ribonuclease H"/>
    <property type="match status" value="1"/>
</dbReference>
<evidence type="ECO:0000256" key="14">
    <source>
        <dbReference type="ARBA" id="ARBA00049244"/>
    </source>
</evidence>
<evidence type="ECO:0000256" key="11">
    <source>
        <dbReference type="ARBA" id="ARBA00022932"/>
    </source>
</evidence>
<dbReference type="GO" id="GO:0046872">
    <property type="term" value="F:metal ion binding"/>
    <property type="evidence" value="ECO:0007669"/>
    <property type="project" value="UniProtKB-KW"/>
</dbReference>
<keyword evidence="4" id="KW-0479">Metal-binding</keyword>
<evidence type="ECO:0000256" key="6">
    <source>
        <dbReference type="ARBA" id="ARBA00022801"/>
    </source>
</evidence>
<keyword evidence="6" id="KW-0378">Hydrolase</keyword>
<keyword evidence="9" id="KW-0229">DNA integration</keyword>
<dbReference type="AlphaFoldDB" id="A0A9Q3D4C3"/>
<keyword evidence="11" id="KW-0808">Transferase</keyword>
<name>A0A9Q3D4C3_9BASI</name>
<protein>
    <recommendedName>
        <fullName evidence="16">Integrase catalytic domain-containing protein</fullName>
    </recommendedName>
</protein>
<dbReference type="InterPro" id="IPR012337">
    <property type="entry name" value="RNaseH-like_sf"/>
</dbReference>
<comment type="catalytic activity">
    <reaction evidence="13">
        <text>DNA(n) + a 2'-deoxyribonucleoside 5'-triphosphate = DNA(n+1) + diphosphate</text>
        <dbReference type="Rhea" id="RHEA:22508"/>
        <dbReference type="Rhea" id="RHEA-COMP:17339"/>
        <dbReference type="Rhea" id="RHEA-COMP:17340"/>
        <dbReference type="ChEBI" id="CHEBI:33019"/>
        <dbReference type="ChEBI" id="CHEBI:61560"/>
        <dbReference type="ChEBI" id="CHEBI:173112"/>
        <dbReference type="EC" id="2.7.7.49"/>
    </reaction>
</comment>
<evidence type="ECO:0000256" key="10">
    <source>
        <dbReference type="ARBA" id="ARBA00022918"/>
    </source>
</evidence>
<keyword evidence="3" id="KW-0540">Nuclease</keyword>
<proteinExistence type="predicted"/>
<keyword evidence="1" id="KW-0815">Transposition</keyword>
<dbReference type="InterPro" id="IPR057670">
    <property type="entry name" value="SH3_retrovirus"/>
</dbReference>
<evidence type="ECO:0000259" key="16">
    <source>
        <dbReference type="PROSITE" id="PS50994"/>
    </source>
</evidence>
<dbReference type="InterPro" id="IPR036397">
    <property type="entry name" value="RNaseH_sf"/>
</dbReference>
<keyword evidence="2" id="KW-0548">Nucleotidyltransferase</keyword>
<comment type="caution">
    <text evidence="17">The sequence shown here is derived from an EMBL/GenBank/DDBJ whole genome shotgun (WGS) entry which is preliminary data.</text>
</comment>
<accession>A0A9Q3D4C3</accession>
<evidence type="ECO:0000256" key="1">
    <source>
        <dbReference type="ARBA" id="ARBA00022578"/>
    </source>
</evidence>